<dbReference type="GO" id="GO:0050660">
    <property type="term" value="F:flavin adenine dinucleotide binding"/>
    <property type="evidence" value="ECO:0007669"/>
    <property type="project" value="InterPro"/>
</dbReference>
<evidence type="ECO:0000259" key="8">
    <source>
        <dbReference type="Pfam" id="PF00441"/>
    </source>
</evidence>
<feature type="compositionally biased region" description="Basic and acidic residues" evidence="7">
    <location>
        <begin position="384"/>
        <end position="396"/>
    </location>
</feature>
<feature type="domain" description="Acyl-CoA oxidase/dehydrogenase middle" evidence="9">
    <location>
        <begin position="135"/>
        <end position="224"/>
    </location>
</feature>
<dbReference type="SUPFAM" id="SSF47203">
    <property type="entry name" value="Acyl-CoA dehydrogenase C-terminal domain-like"/>
    <property type="match status" value="1"/>
</dbReference>
<evidence type="ECO:0000313" key="10">
    <source>
        <dbReference type="EMBL" id="TCO61085.1"/>
    </source>
</evidence>
<dbReference type="Proteomes" id="UP000295680">
    <property type="component" value="Unassembled WGS sequence"/>
</dbReference>
<dbReference type="InterPro" id="IPR050741">
    <property type="entry name" value="Acyl-CoA_dehydrogenase"/>
</dbReference>
<dbReference type="GO" id="GO:0003995">
    <property type="term" value="F:acyl-CoA dehydrogenase activity"/>
    <property type="evidence" value="ECO:0007669"/>
    <property type="project" value="TreeGrafter"/>
</dbReference>
<reference evidence="10 11" key="1">
    <citation type="submission" date="2019-03" db="EMBL/GenBank/DDBJ databases">
        <title>Genomic Encyclopedia of Type Strains, Phase IV (KMG-IV): sequencing the most valuable type-strain genomes for metagenomic binning, comparative biology and taxonomic classification.</title>
        <authorList>
            <person name="Goeker M."/>
        </authorList>
    </citation>
    <scope>NUCLEOTIDE SEQUENCE [LARGE SCALE GENOMIC DNA]</scope>
    <source>
        <strain evidence="10 11">DSM 45934</strain>
    </source>
</reference>
<dbReference type="Gene3D" id="1.20.140.10">
    <property type="entry name" value="Butyryl-CoA Dehydrogenase, subunit A, domain 3"/>
    <property type="match status" value="1"/>
</dbReference>
<evidence type="ECO:0000256" key="1">
    <source>
        <dbReference type="ARBA" id="ARBA00001974"/>
    </source>
</evidence>
<dbReference type="InterPro" id="IPR009100">
    <property type="entry name" value="AcylCoA_DH/oxidase_NM_dom_sf"/>
</dbReference>
<dbReference type="InterPro" id="IPR009075">
    <property type="entry name" value="AcylCo_DH/oxidase_C"/>
</dbReference>
<sequence>MNPTGHGEAITTWLQPLRAVLDPGDRVDWTRLTALTTALDQALADHPVSSDLPAGAERSRRLRVIRHELGRRGHIDTTGEPAPFQVLAQFVCGYRDIDLRDTTGLGHGRLIAHYGSPQAQQRWIPRLVAGELAGIAVTEPHGGSRPAETRTRAVPGPAGMWLVTGCKTWISRLTEAAVFVVFFRAPDGRLTAAAVDGTEPGLRRQSIPPAGLAGWTWGVLDLDAVPIRPEDVLQGHGMALLRKHFASYRPLVTATALGGAAAIFDTVTAGLSARQASGDLPRLRDSALVTLGRAHAQLVTALLGAVVAAHLADTGHYDAELWGAAMKAHGIDTANSTAAELALLLGAAGFRADCQTAKTRRDLNGLLYADGIYDSLYRTAGKHHTTERDAAGEHTATRSKLMSVPMTA</sequence>
<dbReference type="Pfam" id="PF02770">
    <property type="entry name" value="Acyl-CoA_dh_M"/>
    <property type="match status" value="1"/>
</dbReference>
<keyword evidence="5 6" id="KW-0560">Oxidoreductase</keyword>
<dbReference type="InterPro" id="IPR036250">
    <property type="entry name" value="AcylCo_DH-like_C"/>
</dbReference>
<evidence type="ECO:0000256" key="7">
    <source>
        <dbReference type="SAM" id="MobiDB-lite"/>
    </source>
</evidence>
<dbReference type="AlphaFoldDB" id="A0A4R2K432"/>
<dbReference type="GO" id="GO:0033539">
    <property type="term" value="P:fatty acid beta-oxidation using acyl-CoA dehydrogenase"/>
    <property type="evidence" value="ECO:0007669"/>
    <property type="project" value="TreeGrafter"/>
</dbReference>
<comment type="cofactor">
    <cofactor evidence="1 6">
        <name>FAD</name>
        <dbReference type="ChEBI" id="CHEBI:57692"/>
    </cofactor>
</comment>
<proteinExistence type="inferred from homology"/>
<dbReference type="PANTHER" id="PTHR48083">
    <property type="entry name" value="MEDIUM-CHAIN SPECIFIC ACYL-COA DEHYDROGENASE, MITOCHONDRIAL-RELATED"/>
    <property type="match status" value="1"/>
</dbReference>
<comment type="similarity">
    <text evidence="2 6">Belongs to the acyl-CoA dehydrogenase family.</text>
</comment>
<dbReference type="Pfam" id="PF00441">
    <property type="entry name" value="Acyl-CoA_dh_1"/>
    <property type="match status" value="1"/>
</dbReference>
<dbReference type="GO" id="GO:0005737">
    <property type="term" value="C:cytoplasm"/>
    <property type="evidence" value="ECO:0007669"/>
    <property type="project" value="TreeGrafter"/>
</dbReference>
<evidence type="ECO:0000256" key="4">
    <source>
        <dbReference type="ARBA" id="ARBA00022827"/>
    </source>
</evidence>
<dbReference type="SUPFAM" id="SSF56645">
    <property type="entry name" value="Acyl-CoA dehydrogenase NM domain-like"/>
    <property type="match status" value="1"/>
</dbReference>
<evidence type="ECO:0000313" key="11">
    <source>
        <dbReference type="Proteomes" id="UP000295680"/>
    </source>
</evidence>
<dbReference type="InterPro" id="IPR046373">
    <property type="entry name" value="Acyl-CoA_Oxase/DH_mid-dom_sf"/>
</dbReference>
<dbReference type="EMBL" id="SLWS01000003">
    <property type="protein sequence ID" value="TCO61085.1"/>
    <property type="molecule type" value="Genomic_DNA"/>
</dbReference>
<keyword evidence="11" id="KW-1185">Reference proteome</keyword>
<keyword evidence="4 6" id="KW-0274">FAD</keyword>
<dbReference type="RefSeq" id="WP_132116533.1">
    <property type="nucleotide sequence ID" value="NZ_SLWS01000003.1"/>
</dbReference>
<evidence type="ECO:0000256" key="3">
    <source>
        <dbReference type="ARBA" id="ARBA00022630"/>
    </source>
</evidence>
<evidence type="ECO:0000256" key="2">
    <source>
        <dbReference type="ARBA" id="ARBA00009347"/>
    </source>
</evidence>
<dbReference type="OrthoDB" id="3662563at2"/>
<comment type="caution">
    <text evidence="10">The sequence shown here is derived from an EMBL/GenBank/DDBJ whole genome shotgun (WGS) entry which is preliminary data.</text>
</comment>
<evidence type="ECO:0000256" key="5">
    <source>
        <dbReference type="ARBA" id="ARBA00023002"/>
    </source>
</evidence>
<feature type="domain" description="Acyl-CoA dehydrogenase/oxidase C-terminal" evidence="8">
    <location>
        <begin position="235"/>
        <end position="371"/>
    </location>
</feature>
<dbReference type="Gene3D" id="1.10.540.10">
    <property type="entry name" value="Acyl-CoA dehydrogenase/oxidase, N-terminal domain"/>
    <property type="match status" value="1"/>
</dbReference>
<name>A0A4R2K432_9PSEU</name>
<dbReference type="Gene3D" id="2.40.110.10">
    <property type="entry name" value="Butyryl-CoA Dehydrogenase, subunit A, domain 2"/>
    <property type="match status" value="1"/>
</dbReference>
<dbReference type="InterPro" id="IPR006091">
    <property type="entry name" value="Acyl-CoA_Oxase/DH_mid-dom"/>
</dbReference>
<protein>
    <submittedName>
        <fullName evidence="10">Acyl-CoA dehydrogenase-like protein</fullName>
    </submittedName>
</protein>
<organism evidence="10 11">
    <name type="scientific">Actinocrispum wychmicini</name>
    <dbReference type="NCBI Taxonomy" id="1213861"/>
    <lineage>
        <taxon>Bacteria</taxon>
        <taxon>Bacillati</taxon>
        <taxon>Actinomycetota</taxon>
        <taxon>Actinomycetes</taxon>
        <taxon>Pseudonocardiales</taxon>
        <taxon>Pseudonocardiaceae</taxon>
        <taxon>Actinocrispum</taxon>
    </lineage>
</organism>
<keyword evidence="3 6" id="KW-0285">Flavoprotein</keyword>
<feature type="region of interest" description="Disordered" evidence="7">
    <location>
        <begin position="384"/>
        <end position="408"/>
    </location>
</feature>
<dbReference type="InterPro" id="IPR037069">
    <property type="entry name" value="AcylCoA_DH/ox_N_sf"/>
</dbReference>
<evidence type="ECO:0000259" key="9">
    <source>
        <dbReference type="Pfam" id="PF02770"/>
    </source>
</evidence>
<dbReference type="PANTHER" id="PTHR48083:SF2">
    <property type="entry name" value="MEDIUM-CHAIN SPECIFIC ACYL-COA DEHYDROGENASE, MITOCHONDRIAL"/>
    <property type="match status" value="1"/>
</dbReference>
<accession>A0A4R2K432</accession>
<gene>
    <name evidence="10" type="ORF">EV192_103669</name>
</gene>
<evidence type="ECO:0000256" key="6">
    <source>
        <dbReference type="RuleBase" id="RU362125"/>
    </source>
</evidence>